<accession>A0AAV9Y2D1</accession>
<feature type="transmembrane region" description="Helical" evidence="1">
    <location>
        <begin position="116"/>
        <end position="134"/>
    </location>
</feature>
<organism evidence="2 3">
    <name type="scientific">Cryptosporidium xiaoi</name>
    <dbReference type="NCBI Taxonomy" id="659607"/>
    <lineage>
        <taxon>Eukaryota</taxon>
        <taxon>Sar</taxon>
        <taxon>Alveolata</taxon>
        <taxon>Apicomplexa</taxon>
        <taxon>Conoidasida</taxon>
        <taxon>Coccidia</taxon>
        <taxon>Eucoccidiorida</taxon>
        <taxon>Eimeriorina</taxon>
        <taxon>Cryptosporidiidae</taxon>
        <taxon>Cryptosporidium</taxon>
    </lineage>
</organism>
<keyword evidence="1" id="KW-1133">Transmembrane helix</keyword>
<sequence>MDGDFKKRFISFILFEVPSEKRSTYNLIRCHALMTLVLVAQIVNLIMLKSCGIEPWILLTYRCFGGMTFISLLSIFVSIRDPIPVDLGTIISSYSHSIGQLFIFMLYYIHESENGKSSYCSMILLPLLLVFGSIHEFNNIFSQNTKARRRLFWKLLPIILGIFSTFFSFPTILKFEYLRNNFSKIFLWFFLLIISIISKLMYYFGVIRINNSNINPFEVSASNALNISKLGIPIGILIHAYRIKKLLPNRDFSLFIFDVLRCDKKTALYLFISSGLSFGLVLPIQVMNFSQISLFEYSIYSIAPSIITSKSITGISLLVMAIIIKIYNKLYIDRIYHSEFQGIKMKEVK</sequence>
<feature type="transmembrane region" description="Helical" evidence="1">
    <location>
        <begin position="267"/>
        <end position="287"/>
    </location>
</feature>
<dbReference type="EMBL" id="JAWDEY010000002">
    <property type="protein sequence ID" value="KAK6591003.1"/>
    <property type="molecule type" value="Genomic_DNA"/>
</dbReference>
<keyword evidence="1" id="KW-0812">Transmembrane</keyword>
<reference evidence="2 3" key="1">
    <citation type="submission" date="2023-10" db="EMBL/GenBank/DDBJ databases">
        <title>Comparative genomics analysis reveals potential genetic determinants of host preference in Cryptosporidium xiaoi.</title>
        <authorList>
            <person name="Xiao L."/>
            <person name="Li J."/>
        </authorList>
    </citation>
    <scope>NUCLEOTIDE SEQUENCE [LARGE SCALE GENOMIC DNA]</scope>
    <source>
        <strain evidence="2 3">52996</strain>
    </source>
</reference>
<evidence type="ECO:0000313" key="2">
    <source>
        <dbReference type="EMBL" id="KAK6591003.1"/>
    </source>
</evidence>
<feature type="transmembrane region" description="Helical" evidence="1">
    <location>
        <begin position="27"/>
        <end position="47"/>
    </location>
</feature>
<feature type="transmembrane region" description="Helical" evidence="1">
    <location>
        <begin position="59"/>
        <end position="79"/>
    </location>
</feature>
<comment type="caution">
    <text evidence="2">The sequence shown here is derived from an EMBL/GenBank/DDBJ whole genome shotgun (WGS) entry which is preliminary data.</text>
</comment>
<feature type="transmembrane region" description="Helical" evidence="1">
    <location>
        <begin position="185"/>
        <end position="204"/>
    </location>
</feature>
<name>A0AAV9Y2D1_9CRYT</name>
<protein>
    <submittedName>
        <fullName evidence="2">Uncharacterized protein</fullName>
    </submittedName>
</protein>
<dbReference type="AlphaFoldDB" id="A0AAV9Y2D1"/>
<proteinExistence type="predicted"/>
<gene>
    <name evidence="2" type="ORF">RS030_111785</name>
</gene>
<feature type="transmembrane region" description="Helical" evidence="1">
    <location>
        <begin position="91"/>
        <end position="110"/>
    </location>
</feature>
<evidence type="ECO:0000313" key="3">
    <source>
        <dbReference type="Proteomes" id="UP001311799"/>
    </source>
</evidence>
<dbReference type="Proteomes" id="UP001311799">
    <property type="component" value="Unassembled WGS sequence"/>
</dbReference>
<keyword evidence="1" id="KW-0472">Membrane</keyword>
<evidence type="ECO:0000256" key="1">
    <source>
        <dbReference type="SAM" id="Phobius"/>
    </source>
</evidence>
<feature type="transmembrane region" description="Helical" evidence="1">
    <location>
        <begin position="155"/>
        <end position="173"/>
    </location>
</feature>
<feature type="transmembrane region" description="Helical" evidence="1">
    <location>
        <begin position="299"/>
        <end position="324"/>
    </location>
</feature>
<keyword evidence="3" id="KW-1185">Reference proteome</keyword>